<feature type="region of interest" description="Disordered" evidence="8">
    <location>
        <begin position="84"/>
        <end position="106"/>
    </location>
</feature>
<organism evidence="10 11">
    <name type="scientific">Canna indica</name>
    <name type="common">Indian-shot</name>
    <dbReference type="NCBI Taxonomy" id="4628"/>
    <lineage>
        <taxon>Eukaryota</taxon>
        <taxon>Viridiplantae</taxon>
        <taxon>Streptophyta</taxon>
        <taxon>Embryophyta</taxon>
        <taxon>Tracheophyta</taxon>
        <taxon>Spermatophyta</taxon>
        <taxon>Magnoliopsida</taxon>
        <taxon>Liliopsida</taxon>
        <taxon>Zingiberales</taxon>
        <taxon>Cannaceae</taxon>
        <taxon>Canna</taxon>
    </lineage>
</organism>
<evidence type="ECO:0000313" key="10">
    <source>
        <dbReference type="EMBL" id="WOL13439.1"/>
    </source>
</evidence>
<reference evidence="10 11" key="1">
    <citation type="submission" date="2023-10" db="EMBL/GenBank/DDBJ databases">
        <title>Chromosome-scale genome assembly provides insights into flower coloration mechanisms of Canna indica.</title>
        <authorList>
            <person name="Li C."/>
        </authorList>
    </citation>
    <scope>NUCLEOTIDE SEQUENCE [LARGE SCALE GENOMIC DNA]</scope>
    <source>
        <tissue evidence="10">Flower</tissue>
    </source>
</reference>
<dbReference type="PROSITE" id="PS00028">
    <property type="entry name" value="ZINC_FINGER_C2H2_1"/>
    <property type="match status" value="1"/>
</dbReference>
<keyword evidence="3 7" id="KW-0863">Zinc-finger</keyword>
<dbReference type="Pfam" id="PF13912">
    <property type="entry name" value="zf-C2H2_6"/>
    <property type="match status" value="2"/>
</dbReference>
<evidence type="ECO:0000256" key="3">
    <source>
        <dbReference type="ARBA" id="ARBA00022771"/>
    </source>
</evidence>
<dbReference type="EMBL" id="CP136896">
    <property type="protein sequence ID" value="WOL13439.1"/>
    <property type="molecule type" value="Genomic_DNA"/>
</dbReference>
<dbReference type="SUPFAM" id="SSF57667">
    <property type="entry name" value="beta-beta-alpha zinc fingers"/>
    <property type="match status" value="1"/>
</dbReference>
<evidence type="ECO:0000256" key="4">
    <source>
        <dbReference type="ARBA" id="ARBA00022833"/>
    </source>
</evidence>
<dbReference type="AlphaFoldDB" id="A0AAQ3QJD2"/>
<keyword evidence="11" id="KW-1185">Reference proteome</keyword>
<dbReference type="InterPro" id="IPR044653">
    <property type="entry name" value="AZF1/2/3-like"/>
</dbReference>
<dbReference type="GO" id="GO:0005634">
    <property type="term" value="C:nucleus"/>
    <property type="evidence" value="ECO:0007669"/>
    <property type="project" value="TreeGrafter"/>
</dbReference>
<evidence type="ECO:0000256" key="2">
    <source>
        <dbReference type="ARBA" id="ARBA00022737"/>
    </source>
</evidence>
<feature type="compositionally biased region" description="Acidic residues" evidence="8">
    <location>
        <begin position="21"/>
        <end position="31"/>
    </location>
</feature>
<evidence type="ECO:0000313" key="11">
    <source>
        <dbReference type="Proteomes" id="UP001327560"/>
    </source>
</evidence>
<evidence type="ECO:0000259" key="9">
    <source>
        <dbReference type="PROSITE" id="PS50157"/>
    </source>
</evidence>
<feature type="compositionally biased region" description="Low complexity" evidence="8">
    <location>
        <begin position="9"/>
        <end position="20"/>
    </location>
</feature>
<accession>A0AAQ3QJD2</accession>
<keyword evidence="1" id="KW-0479">Metal-binding</keyword>
<dbReference type="GO" id="GO:0000976">
    <property type="term" value="F:transcription cis-regulatory region binding"/>
    <property type="evidence" value="ECO:0007669"/>
    <property type="project" value="TreeGrafter"/>
</dbReference>
<evidence type="ECO:0000256" key="8">
    <source>
        <dbReference type="SAM" id="MobiDB-lite"/>
    </source>
</evidence>
<evidence type="ECO:0000256" key="7">
    <source>
        <dbReference type="PROSITE-ProRule" id="PRU00042"/>
    </source>
</evidence>
<name>A0AAQ3QJD2_9LILI</name>
<evidence type="ECO:0000256" key="5">
    <source>
        <dbReference type="ARBA" id="ARBA00023015"/>
    </source>
</evidence>
<dbReference type="PANTHER" id="PTHR45988">
    <property type="entry name" value="C2H2 TYPE ZINC FINGER TRANSCRIPTION FACTOR FAMILY-RELATED"/>
    <property type="match status" value="1"/>
</dbReference>
<keyword evidence="4" id="KW-0862">Zinc</keyword>
<keyword evidence="2" id="KW-0677">Repeat</keyword>
<proteinExistence type="predicted"/>
<dbReference type="GO" id="GO:0008270">
    <property type="term" value="F:zinc ion binding"/>
    <property type="evidence" value="ECO:0007669"/>
    <property type="project" value="UniProtKB-KW"/>
</dbReference>
<protein>
    <recommendedName>
        <fullName evidence="9">C2H2-type domain-containing protein</fullName>
    </recommendedName>
</protein>
<evidence type="ECO:0000256" key="6">
    <source>
        <dbReference type="ARBA" id="ARBA00023163"/>
    </source>
</evidence>
<dbReference type="Gene3D" id="3.30.160.60">
    <property type="entry name" value="Classic Zinc Finger"/>
    <property type="match status" value="1"/>
</dbReference>
<dbReference type="SMART" id="SM00355">
    <property type="entry name" value="ZnF_C2H2"/>
    <property type="match status" value="2"/>
</dbReference>
<dbReference type="InterPro" id="IPR036236">
    <property type="entry name" value="Znf_C2H2_sf"/>
</dbReference>
<dbReference type="GO" id="GO:0003700">
    <property type="term" value="F:DNA-binding transcription factor activity"/>
    <property type="evidence" value="ECO:0007669"/>
    <property type="project" value="InterPro"/>
</dbReference>
<feature type="region of interest" description="Disordered" evidence="8">
    <location>
        <begin position="1"/>
        <end position="67"/>
    </location>
</feature>
<dbReference type="Proteomes" id="UP001327560">
    <property type="component" value="Chromosome 7"/>
</dbReference>
<sequence>MSAAEGDSLPLANLGLAAPAGDDDGDDDDDDPSRRKSLSPVDDVALPFPKEEEGGDADDELSPPPADYVSPVLCGVCSKTFDSPKSLNGHMRSHPTRKWRGSLPPSMRPGIEDEVAESLLLLSNSGGSRHRKYTCDVCNQGFDTPQGLGGHLSRQKRRRSFCVKANETKIHSSRGGSSNPSKAEVLATIVEGTSTPTMELREFDLNESPADYSSEKEMADSGSPQSSVGDKSY</sequence>
<feature type="domain" description="C2H2-type" evidence="9">
    <location>
        <begin position="72"/>
        <end position="99"/>
    </location>
</feature>
<keyword evidence="6" id="KW-0804">Transcription</keyword>
<keyword evidence="5" id="KW-0805">Transcription regulation</keyword>
<feature type="compositionally biased region" description="Polar residues" evidence="8">
    <location>
        <begin position="222"/>
        <end position="233"/>
    </location>
</feature>
<feature type="region of interest" description="Disordered" evidence="8">
    <location>
        <begin position="192"/>
        <end position="233"/>
    </location>
</feature>
<dbReference type="PROSITE" id="PS50157">
    <property type="entry name" value="ZINC_FINGER_C2H2_2"/>
    <property type="match status" value="1"/>
</dbReference>
<feature type="compositionally biased region" description="Basic residues" evidence="8">
    <location>
        <begin position="91"/>
        <end position="100"/>
    </location>
</feature>
<gene>
    <name evidence="10" type="ORF">Cni_G22209</name>
</gene>
<dbReference type="InterPro" id="IPR013087">
    <property type="entry name" value="Znf_C2H2_type"/>
</dbReference>
<evidence type="ECO:0000256" key="1">
    <source>
        <dbReference type="ARBA" id="ARBA00022723"/>
    </source>
</evidence>
<dbReference type="PANTHER" id="PTHR45988:SF18">
    <property type="entry name" value="C2H2-TYPE ZINC FINGER FAMILY PROTEIN"/>
    <property type="match status" value="1"/>
</dbReference>